<keyword evidence="2" id="KW-1185">Reference proteome</keyword>
<evidence type="ECO:0000313" key="2">
    <source>
        <dbReference type="Proteomes" id="UP000188320"/>
    </source>
</evidence>
<dbReference type="EMBL" id="LSSK01000602">
    <property type="protein sequence ID" value="OMH82755.1"/>
    <property type="molecule type" value="Genomic_DNA"/>
</dbReference>
<evidence type="ECO:0000313" key="1">
    <source>
        <dbReference type="EMBL" id="OMH82755.1"/>
    </source>
</evidence>
<dbReference type="AlphaFoldDB" id="A0A1R1PP49"/>
<organism evidence="1 2">
    <name type="scientific">Zancudomyces culisetae</name>
    <name type="common">Gut fungus</name>
    <name type="synonym">Smittium culisetae</name>
    <dbReference type="NCBI Taxonomy" id="1213189"/>
    <lineage>
        <taxon>Eukaryota</taxon>
        <taxon>Fungi</taxon>
        <taxon>Fungi incertae sedis</taxon>
        <taxon>Zoopagomycota</taxon>
        <taxon>Kickxellomycotina</taxon>
        <taxon>Harpellomycetes</taxon>
        <taxon>Harpellales</taxon>
        <taxon>Legeriomycetaceae</taxon>
        <taxon>Zancudomyces</taxon>
    </lineage>
</organism>
<gene>
    <name evidence="1" type="ORF">AX774_g3756</name>
</gene>
<accession>A0A1R1PP49</accession>
<reference evidence="2" key="1">
    <citation type="submission" date="2017-01" db="EMBL/GenBank/DDBJ databases">
        <authorList>
            <person name="Wang Y."/>
            <person name="White M."/>
            <person name="Kvist S."/>
            <person name="Moncalvo J.-M."/>
        </authorList>
    </citation>
    <scope>NUCLEOTIDE SEQUENCE [LARGE SCALE GENOMIC DNA]</scope>
    <source>
        <strain evidence="2">COL-18-3</strain>
    </source>
</reference>
<protein>
    <submittedName>
        <fullName evidence="1">Uncharacterized protein</fullName>
    </submittedName>
</protein>
<comment type="caution">
    <text evidence="1">The sequence shown here is derived from an EMBL/GenBank/DDBJ whole genome shotgun (WGS) entry which is preliminary data.</text>
</comment>
<proteinExistence type="predicted"/>
<name>A0A1R1PP49_ZANCU</name>
<dbReference type="Proteomes" id="UP000188320">
    <property type="component" value="Unassembled WGS sequence"/>
</dbReference>
<sequence length="186" mass="20941">MEPAREQNERRGNDEPLYKVFIGTGITYGPFVGPKYQETFDIDGDTTRMTVEHEKCITAEKGKAPRFVRSSSTLSGEKLVEFIKGIESLEQVSMPKKRVDTDLLGADTSIVVIKDGSRVWGYGNTVFCIFEVSMDMSSESQIQGCCTDYDDEQKVEHNEGNDELFTSAEKTLYKEVSGRLLKLLQE</sequence>